<dbReference type="EMBL" id="JBFCZG010000001">
    <property type="protein sequence ID" value="KAL3427733.1"/>
    <property type="molecule type" value="Genomic_DNA"/>
</dbReference>
<name>A0ABR4PX11_9HELO</name>
<proteinExistence type="inferred from homology"/>
<evidence type="ECO:0000256" key="6">
    <source>
        <dbReference type="ARBA" id="ARBA00023002"/>
    </source>
</evidence>
<dbReference type="PANTHER" id="PTHR47178">
    <property type="entry name" value="MONOOXYGENASE, FAD-BINDING"/>
    <property type="match status" value="1"/>
</dbReference>
<keyword evidence="7" id="KW-0503">Monooxygenase</keyword>
<keyword evidence="5" id="KW-0274">FAD</keyword>
<protein>
    <recommendedName>
        <fullName evidence="8">FAD-binding domain-containing protein</fullName>
    </recommendedName>
</protein>
<dbReference type="PRINTS" id="PR00420">
    <property type="entry name" value="RNGMNOXGNASE"/>
</dbReference>
<dbReference type="PANTHER" id="PTHR47178:SF4">
    <property type="entry name" value="FAD-DEPENDENT MONOOXYGENASE APTC"/>
    <property type="match status" value="1"/>
</dbReference>
<sequence>MAQQPIVIIGAGLGGLTLGRCLRHYGIPSILYEKMPLVARHGYAITLHASTYKPLLRVLDMDEATFKRRVAVDGADGVISPRLLVYDRALLQPSSFRVHRGKLEDLLREGLDVYPEHALDKVDETPEGRPLLRLQNGETLSSNCVVGVDGVHSSLRNSMLPRTAFNMLPFVAFNGKRQVQRTLFDSIYAPVMKGTNVVEFKANGTVLNISVNEQTPEQVSISWIYSRPARGAIDPLYRPTRALSAATDIPEEFYEEISTLADLPEPFKEVFDREKLKSERVLHWLMRSVLVSLAELQELGKKGVFLIGDSVHAEPIIGGQGANVAISDGVGLAERISKNGPGGVHEWYATQYSSWDQGVKDSERAIAEIHADHGPML</sequence>
<evidence type="ECO:0000259" key="8">
    <source>
        <dbReference type="Pfam" id="PF01494"/>
    </source>
</evidence>
<dbReference type="Proteomes" id="UP001629113">
    <property type="component" value="Unassembled WGS sequence"/>
</dbReference>
<dbReference type="InterPro" id="IPR036188">
    <property type="entry name" value="FAD/NAD-bd_sf"/>
</dbReference>
<reference evidence="9 10" key="1">
    <citation type="submission" date="2024-06" db="EMBL/GenBank/DDBJ databases">
        <title>Complete genome of Phlyctema vagabunda strain 19-DSS-EL-015.</title>
        <authorList>
            <person name="Fiorenzani C."/>
        </authorList>
    </citation>
    <scope>NUCLEOTIDE SEQUENCE [LARGE SCALE GENOMIC DNA]</scope>
    <source>
        <strain evidence="9 10">19-DSS-EL-015</strain>
    </source>
</reference>
<comment type="similarity">
    <text evidence="3">Belongs to the paxM FAD-dependent monooxygenase family.</text>
</comment>
<accession>A0ABR4PX11</accession>
<evidence type="ECO:0000256" key="3">
    <source>
        <dbReference type="ARBA" id="ARBA00007992"/>
    </source>
</evidence>
<dbReference type="SUPFAM" id="SSF51905">
    <property type="entry name" value="FAD/NAD(P)-binding domain"/>
    <property type="match status" value="1"/>
</dbReference>
<keyword evidence="6" id="KW-0560">Oxidoreductase</keyword>
<gene>
    <name evidence="9" type="ORF">PVAG01_01242</name>
</gene>
<evidence type="ECO:0000313" key="9">
    <source>
        <dbReference type="EMBL" id="KAL3427733.1"/>
    </source>
</evidence>
<feature type="domain" description="FAD-binding" evidence="8">
    <location>
        <begin position="5"/>
        <end position="342"/>
    </location>
</feature>
<evidence type="ECO:0000256" key="4">
    <source>
        <dbReference type="ARBA" id="ARBA00022630"/>
    </source>
</evidence>
<comment type="pathway">
    <text evidence="2">Secondary metabolite biosynthesis.</text>
</comment>
<evidence type="ECO:0000256" key="1">
    <source>
        <dbReference type="ARBA" id="ARBA00001974"/>
    </source>
</evidence>
<dbReference type="InterPro" id="IPR002938">
    <property type="entry name" value="FAD-bd"/>
</dbReference>
<comment type="cofactor">
    <cofactor evidence="1">
        <name>FAD</name>
        <dbReference type="ChEBI" id="CHEBI:57692"/>
    </cofactor>
</comment>
<keyword evidence="10" id="KW-1185">Reference proteome</keyword>
<evidence type="ECO:0000313" key="10">
    <source>
        <dbReference type="Proteomes" id="UP001629113"/>
    </source>
</evidence>
<dbReference type="Pfam" id="PF01494">
    <property type="entry name" value="FAD_binding_3"/>
    <property type="match status" value="1"/>
</dbReference>
<organism evidence="9 10">
    <name type="scientific">Phlyctema vagabunda</name>
    <dbReference type="NCBI Taxonomy" id="108571"/>
    <lineage>
        <taxon>Eukaryota</taxon>
        <taxon>Fungi</taxon>
        <taxon>Dikarya</taxon>
        <taxon>Ascomycota</taxon>
        <taxon>Pezizomycotina</taxon>
        <taxon>Leotiomycetes</taxon>
        <taxon>Helotiales</taxon>
        <taxon>Dermateaceae</taxon>
        <taxon>Phlyctema</taxon>
    </lineage>
</organism>
<evidence type="ECO:0000256" key="7">
    <source>
        <dbReference type="ARBA" id="ARBA00023033"/>
    </source>
</evidence>
<evidence type="ECO:0000256" key="5">
    <source>
        <dbReference type="ARBA" id="ARBA00022827"/>
    </source>
</evidence>
<comment type="caution">
    <text evidence="9">The sequence shown here is derived from an EMBL/GenBank/DDBJ whole genome shotgun (WGS) entry which is preliminary data.</text>
</comment>
<dbReference type="Gene3D" id="3.50.50.60">
    <property type="entry name" value="FAD/NAD(P)-binding domain"/>
    <property type="match status" value="1"/>
</dbReference>
<keyword evidence="4" id="KW-0285">Flavoprotein</keyword>
<evidence type="ECO:0000256" key="2">
    <source>
        <dbReference type="ARBA" id="ARBA00005179"/>
    </source>
</evidence>